<reference evidence="1" key="1">
    <citation type="journal article" date="2021" name="Proc. Natl. Acad. Sci. U.S.A.">
        <title>A Catalog of Tens of Thousands of Viruses from Human Metagenomes Reveals Hidden Associations with Chronic Diseases.</title>
        <authorList>
            <person name="Tisza M.J."/>
            <person name="Buck C.B."/>
        </authorList>
    </citation>
    <scope>NUCLEOTIDE SEQUENCE</scope>
    <source>
        <strain evidence="1">Ct8Lf7</strain>
    </source>
</reference>
<organism evidence="1">
    <name type="scientific">Podoviridae sp. ct8Lf7</name>
    <dbReference type="NCBI Taxonomy" id="2827723"/>
    <lineage>
        <taxon>Viruses</taxon>
        <taxon>Duplodnaviria</taxon>
        <taxon>Heunggongvirae</taxon>
        <taxon>Uroviricota</taxon>
        <taxon>Caudoviricetes</taxon>
    </lineage>
</organism>
<dbReference type="EMBL" id="BK032511">
    <property type="protein sequence ID" value="DAF44552.1"/>
    <property type="molecule type" value="Genomic_DNA"/>
</dbReference>
<evidence type="ECO:0000313" key="1">
    <source>
        <dbReference type="EMBL" id="DAF44552.1"/>
    </source>
</evidence>
<proteinExistence type="predicted"/>
<protein>
    <submittedName>
        <fullName evidence="1">Uncharacterized protein</fullName>
    </submittedName>
</protein>
<sequence length="64" mass="7699">MFTSPISRIRNFRIYLYTFSHMLSMRSIRLQLINLITYQLVKLGISLQNLSMRRLVTGERNYTE</sequence>
<accession>A0A8S5S0X6</accession>
<name>A0A8S5S0X6_9CAUD</name>